<protein>
    <recommendedName>
        <fullName evidence="4">Protein kinase domain-containing protein</fullName>
    </recommendedName>
</protein>
<feature type="compositionally biased region" description="Gly residues" evidence="1">
    <location>
        <begin position="442"/>
        <end position="462"/>
    </location>
</feature>
<dbReference type="PANTHER" id="PTHR37171:SF1">
    <property type="entry name" value="SERINE_THREONINE-PROTEIN KINASE YRZF-RELATED"/>
    <property type="match status" value="1"/>
</dbReference>
<proteinExistence type="predicted"/>
<feature type="compositionally biased region" description="Low complexity" evidence="1">
    <location>
        <begin position="535"/>
        <end position="549"/>
    </location>
</feature>
<accession>A0A2K3DZV3</accession>
<dbReference type="AlphaFoldDB" id="A0A2K3DZV3"/>
<dbReference type="Gramene" id="PNW86068">
    <property type="protein sequence ID" value="PNW86068"/>
    <property type="gene ID" value="CHLRE_03g210737v5"/>
</dbReference>
<dbReference type="InParanoid" id="A0A2K3DZV3"/>
<gene>
    <name evidence="2" type="ORF">CHLRE_03g210737v5</name>
</gene>
<feature type="compositionally biased region" description="Pro residues" evidence="1">
    <location>
        <begin position="426"/>
        <end position="437"/>
    </location>
</feature>
<dbReference type="KEGG" id="cre:CHLRE_03g210737v5"/>
<feature type="region of interest" description="Disordered" evidence="1">
    <location>
        <begin position="535"/>
        <end position="555"/>
    </location>
</feature>
<dbReference type="PANTHER" id="PTHR37171">
    <property type="entry name" value="SERINE/THREONINE-PROTEIN KINASE YRZF-RELATED"/>
    <property type="match status" value="1"/>
</dbReference>
<evidence type="ECO:0008006" key="4">
    <source>
        <dbReference type="Google" id="ProtNLM"/>
    </source>
</evidence>
<feature type="compositionally biased region" description="Low complexity" evidence="1">
    <location>
        <begin position="463"/>
        <end position="472"/>
    </location>
</feature>
<organism evidence="2 3">
    <name type="scientific">Chlamydomonas reinhardtii</name>
    <name type="common">Chlamydomonas smithii</name>
    <dbReference type="NCBI Taxonomy" id="3055"/>
    <lineage>
        <taxon>Eukaryota</taxon>
        <taxon>Viridiplantae</taxon>
        <taxon>Chlorophyta</taxon>
        <taxon>core chlorophytes</taxon>
        <taxon>Chlorophyceae</taxon>
        <taxon>CS clade</taxon>
        <taxon>Chlamydomonadales</taxon>
        <taxon>Chlamydomonadaceae</taxon>
        <taxon>Chlamydomonas</taxon>
    </lineage>
</organism>
<evidence type="ECO:0000313" key="2">
    <source>
        <dbReference type="EMBL" id="PNW86068.1"/>
    </source>
</evidence>
<feature type="region of interest" description="Disordered" evidence="1">
    <location>
        <begin position="414"/>
        <end position="502"/>
    </location>
</feature>
<reference evidence="2 3" key="1">
    <citation type="journal article" date="2007" name="Science">
        <title>The Chlamydomonas genome reveals the evolution of key animal and plant functions.</title>
        <authorList>
            <person name="Merchant S.S."/>
            <person name="Prochnik S.E."/>
            <person name="Vallon O."/>
            <person name="Harris E.H."/>
            <person name="Karpowicz S.J."/>
            <person name="Witman G.B."/>
            <person name="Terry A."/>
            <person name="Salamov A."/>
            <person name="Fritz-Laylin L.K."/>
            <person name="Marechal-Drouard L."/>
            <person name="Marshall W.F."/>
            <person name="Qu L.H."/>
            <person name="Nelson D.R."/>
            <person name="Sanderfoot A.A."/>
            <person name="Spalding M.H."/>
            <person name="Kapitonov V.V."/>
            <person name="Ren Q."/>
            <person name="Ferris P."/>
            <person name="Lindquist E."/>
            <person name="Shapiro H."/>
            <person name="Lucas S.M."/>
            <person name="Grimwood J."/>
            <person name="Schmutz J."/>
            <person name="Cardol P."/>
            <person name="Cerutti H."/>
            <person name="Chanfreau G."/>
            <person name="Chen C.L."/>
            <person name="Cognat V."/>
            <person name="Croft M.T."/>
            <person name="Dent R."/>
            <person name="Dutcher S."/>
            <person name="Fernandez E."/>
            <person name="Fukuzawa H."/>
            <person name="Gonzalez-Ballester D."/>
            <person name="Gonzalez-Halphen D."/>
            <person name="Hallmann A."/>
            <person name="Hanikenne M."/>
            <person name="Hippler M."/>
            <person name="Inwood W."/>
            <person name="Jabbari K."/>
            <person name="Kalanon M."/>
            <person name="Kuras R."/>
            <person name="Lefebvre P.A."/>
            <person name="Lemaire S.D."/>
            <person name="Lobanov A.V."/>
            <person name="Lohr M."/>
            <person name="Manuell A."/>
            <person name="Meier I."/>
            <person name="Mets L."/>
            <person name="Mittag M."/>
            <person name="Mittelmeier T."/>
            <person name="Moroney J.V."/>
            <person name="Moseley J."/>
            <person name="Napoli C."/>
            <person name="Nedelcu A.M."/>
            <person name="Niyogi K."/>
            <person name="Novoselov S.V."/>
            <person name="Paulsen I.T."/>
            <person name="Pazour G."/>
            <person name="Purton S."/>
            <person name="Ral J.P."/>
            <person name="Riano-Pachon D.M."/>
            <person name="Riekhof W."/>
            <person name="Rymarquis L."/>
            <person name="Schroda M."/>
            <person name="Stern D."/>
            <person name="Umen J."/>
            <person name="Willows R."/>
            <person name="Wilson N."/>
            <person name="Zimmer S.L."/>
            <person name="Allmer J."/>
            <person name="Balk J."/>
            <person name="Bisova K."/>
            <person name="Chen C.J."/>
            <person name="Elias M."/>
            <person name="Gendler K."/>
            <person name="Hauser C."/>
            <person name="Lamb M.R."/>
            <person name="Ledford H."/>
            <person name="Long J.C."/>
            <person name="Minagawa J."/>
            <person name="Page M.D."/>
            <person name="Pan J."/>
            <person name="Pootakham W."/>
            <person name="Roje S."/>
            <person name="Rose A."/>
            <person name="Stahlberg E."/>
            <person name="Terauchi A.M."/>
            <person name="Yang P."/>
            <person name="Ball S."/>
            <person name="Bowler C."/>
            <person name="Dieckmann C.L."/>
            <person name="Gladyshev V.N."/>
            <person name="Green P."/>
            <person name="Jorgensen R."/>
            <person name="Mayfield S."/>
            <person name="Mueller-Roeber B."/>
            <person name="Rajamani S."/>
            <person name="Sayre R.T."/>
            <person name="Brokstein P."/>
            <person name="Dubchak I."/>
            <person name="Goodstein D."/>
            <person name="Hornick L."/>
            <person name="Huang Y.W."/>
            <person name="Jhaveri J."/>
            <person name="Luo Y."/>
            <person name="Martinez D."/>
            <person name="Ngau W.C."/>
            <person name="Otillar B."/>
            <person name="Poliakov A."/>
            <person name="Porter A."/>
            <person name="Szajkowski L."/>
            <person name="Werner G."/>
            <person name="Zhou K."/>
            <person name="Grigoriev I.V."/>
            <person name="Rokhsar D.S."/>
            <person name="Grossman A.R."/>
        </authorList>
    </citation>
    <scope>NUCLEOTIDE SEQUENCE [LARGE SCALE GENOMIC DNA]</scope>
    <source>
        <strain evidence="3">CC-503</strain>
    </source>
</reference>
<dbReference type="EMBL" id="CM008964">
    <property type="protein sequence ID" value="PNW86068.1"/>
    <property type="molecule type" value="Genomic_DNA"/>
</dbReference>
<dbReference type="InterPro" id="IPR011009">
    <property type="entry name" value="Kinase-like_dom_sf"/>
</dbReference>
<dbReference type="Proteomes" id="UP000006906">
    <property type="component" value="Chromosome 3"/>
</dbReference>
<feature type="compositionally biased region" description="Gly residues" evidence="1">
    <location>
        <begin position="314"/>
        <end position="356"/>
    </location>
</feature>
<feature type="region of interest" description="Disordered" evidence="1">
    <location>
        <begin position="314"/>
        <end position="359"/>
    </location>
</feature>
<feature type="compositionally biased region" description="Low complexity" evidence="1">
    <location>
        <begin position="480"/>
        <end position="494"/>
    </location>
</feature>
<feature type="region of interest" description="Disordered" evidence="1">
    <location>
        <begin position="628"/>
        <end position="657"/>
    </location>
</feature>
<name>A0A2K3DZV3_CHLRE</name>
<dbReference type="InterPro" id="IPR052396">
    <property type="entry name" value="Meiotic_Drive_Suppr_Kinase"/>
</dbReference>
<sequence>MTSSGASTSGGLIRVQEPHQRRPVPLINELAAFTPTLGLLEVLAVLLNGVLERFVASSEGTAAAAGAAPTSAVAGAQPAAAGTAAAGAAAGAQPATGTAAVAAAVSGAAAAGVEPAAGTAAAAAAGAEPAAGTAAATGPAAASAAGLVCRVTWLPGQKLNDLSEMPSQQQAQQSASDALRPYASCHVEVVDTATKQLWTRCGCFAEVKAPVPLVTEDGEPLPLVDLWNAGNTLIKATFAQVNTHMHCLDVSYALLSSYHAIWSVHRTGPPGAQRSQAQLPICAAAEAAEAARLHTSGGVTTRSKAAAARASGGAAGSGSGCSGSSGGPGAGAGGGGGGGGGRSLTGGMASGGGGSGRSSCRSFGVQDGVLHVAGPFLAATEYTEERPAATAAGAMLYTMLLGLVDVLDHPASPVGGSTLARRRSPALPPGPGPPGPNAGPSMSGGGYGRDAGQQGGGGGAAAAGGTEHAGGQEVAGGAGAAASGSRAGRPPASGTWQSAAGEQAQPASLLQLQLRGQLQGAFGVALEPAAEQAQPVSLLQQQQQQQQQPTPLPPRIVAVPETDYPEELQQGYAGVSCPGLVDGEASVLKFLNPDERGIAAFEAERRAYAALAALQGDVLPRLLVASRLADVGPPPPRPRPGDDEEPGAPKRQGWPNGEVRLIATSRVRGVTLREAVVRGGGRITPAVAAAAVRALQRLHAADVVLPGGGHDRADDGGGGRGRFLHGDIRLSNFMLLLPEVMAEAEAEEAPGAEVAEEPRCVVIDLGLSRLDGTEEEQRGEVRQLELRLRGITSGHGQQ</sequence>
<evidence type="ECO:0000313" key="3">
    <source>
        <dbReference type="Proteomes" id="UP000006906"/>
    </source>
</evidence>
<dbReference type="SUPFAM" id="SSF56112">
    <property type="entry name" value="Protein kinase-like (PK-like)"/>
    <property type="match status" value="1"/>
</dbReference>
<evidence type="ECO:0000256" key="1">
    <source>
        <dbReference type="SAM" id="MobiDB-lite"/>
    </source>
</evidence>
<dbReference type="RefSeq" id="XP_042926704.1">
    <property type="nucleotide sequence ID" value="XM_043061575.1"/>
</dbReference>
<keyword evidence="3" id="KW-1185">Reference proteome</keyword>
<dbReference type="GeneID" id="66053085"/>